<dbReference type="RefSeq" id="WP_137023641.1">
    <property type="nucleotide sequence ID" value="NZ_SZNT01000137.1"/>
</dbReference>
<comment type="caution">
    <text evidence="1">The sequence shown here is derived from an EMBL/GenBank/DDBJ whole genome shotgun (WGS) entry which is preliminary data.</text>
</comment>
<evidence type="ECO:0008006" key="3">
    <source>
        <dbReference type="Google" id="ProtNLM"/>
    </source>
</evidence>
<organism evidence="1 2">
    <name type="scientific">Peribacillus simplex</name>
    <dbReference type="NCBI Taxonomy" id="1478"/>
    <lineage>
        <taxon>Bacteria</taxon>
        <taxon>Bacillati</taxon>
        <taxon>Bacillota</taxon>
        <taxon>Bacilli</taxon>
        <taxon>Bacillales</taxon>
        <taxon>Bacillaceae</taxon>
        <taxon>Peribacillus</taxon>
    </lineage>
</organism>
<dbReference type="AlphaFoldDB" id="A0A9X8ZI91"/>
<sequence>MSSLFIIGNGFDLAHTLPTSYEHFRQYLLQNYPGAHKESPSFTINSSTMPDGSEVYNKDDVVSFLIDIISKAEPYGEKWSDIETSLGRLNYEEYLDEMSGLLDDDEDDDDLWHSAHRNEDAAEHFYNVTLKIKELFSEWVNSIDISTARPKKKFQDIIDIENDVFLTFNYTSLLEDLYGAEDVFHIHGERGFQRLPGFELIIGHGDSREDFENKYVGAEWALSKIHQSLKKDTKEIIRKSRFFFDELPPVKNIYSYGFSFSNVDLPYIKEIINTLNTENVTWYLSDYDYEET</sequence>
<evidence type="ECO:0000313" key="2">
    <source>
        <dbReference type="Proteomes" id="UP000309170"/>
    </source>
</evidence>
<protein>
    <recommendedName>
        <fullName evidence="3">Bacteriophage abortive infection AbiH</fullName>
    </recommendedName>
</protein>
<gene>
    <name evidence="1" type="ORF">FC678_11030</name>
</gene>
<dbReference type="Proteomes" id="UP000309170">
    <property type="component" value="Unassembled WGS sequence"/>
</dbReference>
<dbReference type="InterPro" id="IPR025935">
    <property type="entry name" value="AbiH"/>
</dbReference>
<dbReference type="EMBL" id="SZNT01000137">
    <property type="protein sequence ID" value="TKH11864.1"/>
    <property type="molecule type" value="Genomic_DNA"/>
</dbReference>
<name>A0A9X8ZI91_9BACI</name>
<evidence type="ECO:0000313" key="1">
    <source>
        <dbReference type="EMBL" id="TKH11864.1"/>
    </source>
</evidence>
<accession>A0A9X8ZI91</accession>
<feature type="non-terminal residue" evidence="1">
    <location>
        <position position="292"/>
    </location>
</feature>
<proteinExistence type="predicted"/>
<dbReference type="Pfam" id="PF14253">
    <property type="entry name" value="AbiH"/>
    <property type="match status" value="1"/>
</dbReference>
<reference evidence="1 2" key="1">
    <citation type="journal article" date="2019" name="Environ. Microbiol.">
        <title>An active ?-lactamase is a part of an orchestrated cell wall stress resistance network of Bacillus subtilis and related rhizosphere species.</title>
        <authorList>
            <person name="Bucher T."/>
            <person name="Keren-Paz A."/>
            <person name="Hausser J."/>
            <person name="Olender T."/>
            <person name="Cytryn E."/>
            <person name="Kolodkin-Gal I."/>
        </authorList>
    </citation>
    <scope>NUCLEOTIDE SEQUENCE [LARGE SCALE GENOMIC DNA]</scope>
    <source>
        <strain evidence="1 2">I4</strain>
    </source>
</reference>